<organism evidence="5 6">
    <name type="scientific">Nitrospira japonica</name>
    <dbReference type="NCBI Taxonomy" id="1325564"/>
    <lineage>
        <taxon>Bacteria</taxon>
        <taxon>Pseudomonadati</taxon>
        <taxon>Nitrospirota</taxon>
        <taxon>Nitrospiria</taxon>
        <taxon>Nitrospirales</taxon>
        <taxon>Nitrospiraceae</taxon>
        <taxon>Nitrospira</taxon>
    </lineage>
</organism>
<dbReference type="OrthoDB" id="980947at2"/>
<dbReference type="RefSeq" id="WP_080887633.1">
    <property type="nucleotide sequence ID" value="NZ_LT828648.1"/>
</dbReference>
<gene>
    <name evidence="5" type="ORF">NSJP_3236</name>
</gene>
<dbReference type="InterPro" id="IPR007312">
    <property type="entry name" value="Phosphoesterase"/>
</dbReference>
<dbReference type="PROSITE" id="PS51318">
    <property type="entry name" value="TAT"/>
    <property type="match status" value="1"/>
</dbReference>
<name>A0A1W1I9C3_9BACT</name>
<dbReference type="InterPro" id="IPR006311">
    <property type="entry name" value="TAT_signal"/>
</dbReference>
<dbReference type="Proteomes" id="UP000192042">
    <property type="component" value="Chromosome I"/>
</dbReference>
<evidence type="ECO:0000313" key="6">
    <source>
        <dbReference type="Proteomes" id="UP000192042"/>
    </source>
</evidence>
<evidence type="ECO:0000313" key="5">
    <source>
        <dbReference type="EMBL" id="SLM49403.1"/>
    </source>
</evidence>
<dbReference type="AlphaFoldDB" id="A0A1W1I9C3"/>
<dbReference type="PANTHER" id="PTHR31956:SF1">
    <property type="entry name" value="NON-SPECIFIC PHOSPHOLIPASE C1"/>
    <property type="match status" value="1"/>
</dbReference>
<dbReference type="GO" id="GO:0034480">
    <property type="term" value="F:phosphatidylcholine phospholipase C activity"/>
    <property type="evidence" value="ECO:0007669"/>
    <property type="project" value="UniProtKB-EC"/>
</dbReference>
<dbReference type="PANTHER" id="PTHR31956">
    <property type="entry name" value="NON-SPECIFIC PHOSPHOLIPASE C4-RELATED"/>
    <property type="match status" value="1"/>
</dbReference>
<dbReference type="Gene3D" id="3.40.720.10">
    <property type="entry name" value="Alkaline Phosphatase, subunit A"/>
    <property type="match status" value="2"/>
</dbReference>
<dbReference type="InterPro" id="IPR017850">
    <property type="entry name" value="Alkaline_phosphatase_core_sf"/>
</dbReference>
<feature type="compositionally biased region" description="Low complexity" evidence="4">
    <location>
        <begin position="34"/>
        <end position="45"/>
    </location>
</feature>
<evidence type="ECO:0000256" key="3">
    <source>
        <dbReference type="ARBA" id="ARBA00022801"/>
    </source>
</evidence>
<dbReference type="EC" id="3.1.4.3" evidence="2"/>
<evidence type="ECO:0000256" key="1">
    <source>
        <dbReference type="ARBA" id="ARBA00009717"/>
    </source>
</evidence>
<sequence length="582" mass="63348">MDESDKNKVDRRVFLKVSLAMAAALASCGKDDSSQPSSPSSTSTTLFPGEPDPADLTAPGEMPPTEIPNAARFFGPDPTFTGGPIGTPANLMESFKHVVVLQLENRTLDNLLGYLYPKDVSPSGQPFNGVATKNLSNPIPPYAPQSNLGSIPVSKATGLLNPVVDPAEQYGAVNVALYNEFNPLLNQLAKQQSDFTAPYNVPDQGAFFPPPMTGFITAFYWSLLSMGKAGTYDEYSTIMQCYPPNIVPAISQLAQNYAVCDSWHCAVPSQTYTNRAFFHAASSSGFIINAPSIRWPFENTAPTIFQSLSDAGRTWTIYYDGFDIVPLTRLLHYPTLGNFPDAAPYFKDMTSFYDDVESGNLPDYTFIQPRFLLDTNSYHPDYGAPAVKRGEILVNDVYQAIRNSNSPNGSNYLNTLLIITFDEGGTCFDHVPPPQATPPGDGFTGEDGFQFDRLGQRIPTLLISPWIPKGTVFNGALDATSLMKTLEEKFNLTPLTKRDAASTSLSSLPCLPQPRARTDMPRLRLRRLLPQEALSDGENPPGAVAADLVKMVNAVATGSDAMPPGVHTINESIEFLKQNRPS</sequence>
<accession>A0A1W1I9C3</accession>
<proteinExistence type="inferred from homology"/>
<dbReference type="GO" id="GO:0009395">
    <property type="term" value="P:phospholipid catabolic process"/>
    <property type="evidence" value="ECO:0007669"/>
    <property type="project" value="TreeGrafter"/>
</dbReference>
<reference evidence="5 6" key="1">
    <citation type="submission" date="2017-03" db="EMBL/GenBank/DDBJ databases">
        <authorList>
            <person name="Afonso C.L."/>
            <person name="Miller P.J."/>
            <person name="Scott M.A."/>
            <person name="Spackman E."/>
            <person name="Goraichik I."/>
            <person name="Dimitrov K.M."/>
            <person name="Suarez D.L."/>
            <person name="Swayne D.E."/>
        </authorList>
    </citation>
    <scope>NUCLEOTIDE SEQUENCE [LARGE SCALE GENOMIC DNA]</scope>
    <source>
        <strain evidence="5">Genome sequencing of Nitrospira japonica strain NJ11</strain>
    </source>
</reference>
<dbReference type="Pfam" id="PF04185">
    <property type="entry name" value="Phosphoesterase"/>
    <property type="match status" value="1"/>
</dbReference>
<dbReference type="PROSITE" id="PS51257">
    <property type="entry name" value="PROKAR_LIPOPROTEIN"/>
    <property type="match status" value="1"/>
</dbReference>
<protein>
    <recommendedName>
        <fullName evidence="2">phospholipase C</fullName>
        <ecNumber evidence="2">3.1.4.3</ecNumber>
    </recommendedName>
</protein>
<dbReference type="EMBL" id="LT828648">
    <property type="protein sequence ID" value="SLM49403.1"/>
    <property type="molecule type" value="Genomic_DNA"/>
</dbReference>
<comment type="similarity">
    <text evidence="1">Belongs to the bacterial phospholipase C family.</text>
</comment>
<keyword evidence="6" id="KW-1185">Reference proteome</keyword>
<evidence type="ECO:0000256" key="4">
    <source>
        <dbReference type="SAM" id="MobiDB-lite"/>
    </source>
</evidence>
<dbReference type="STRING" id="1325564.NSJP_3236"/>
<keyword evidence="3" id="KW-0378">Hydrolase</keyword>
<dbReference type="KEGG" id="nja:NSJP_3236"/>
<feature type="region of interest" description="Disordered" evidence="4">
    <location>
        <begin position="27"/>
        <end position="79"/>
    </location>
</feature>
<evidence type="ECO:0000256" key="2">
    <source>
        <dbReference type="ARBA" id="ARBA00012018"/>
    </source>
</evidence>
<dbReference type="SUPFAM" id="SSF53649">
    <property type="entry name" value="Alkaline phosphatase-like"/>
    <property type="match status" value="1"/>
</dbReference>